<dbReference type="EMBL" id="KV425884">
    <property type="protein sequence ID" value="KZW03232.1"/>
    <property type="molecule type" value="Genomic_DNA"/>
</dbReference>
<dbReference type="STRING" id="1314781.A0A165Q8B9"/>
<evidence type="ECO:0000256" key="3">
    <source>
        <dbReference type="PROSITE-ProRule" id="PRU00221"/>
    </source>
</evidence>
<dbReference type="Pfam" id="PF00400">
    <property type="entry name" value="WD40"/>
    <property type="match status" value="2"/>
</dbReference>
<keyword evidence="1 3" id="KW-0853">WD repeat</keyword>
<evidence type="ECO:0000256" key="4">
    <source>
        <dbReference type="SAM" id="MobiDB-lite"/>
    </source>
</evidence>
<feature type="repeat" description="WD" evidence="3">
    <location>
        <begin position="338"/>
        <end position="362"/>
    </location>
</feature>
<keyword evidence="6" id="KW-1185">Reference proteome</keyword>
<feature type="compositionally biased region" description="Polar residues" evidence="4">
    <location>
        <begin position="34"/>
        <end position="46"/>
    </location>
</feature>
<evidence type="ECO:0000313" key="6">
    <source>
        <dbReference type="Proteomes" id="UP000077266"/>
    </source>
</evidence>
<accession>A0A165Q8B9</accession>
<reference evidence="5 6" key="1">
    <citation type="journal article" date="2016" name="Mol. Biol. Evol.">
        <title>Comparative Genomics of Early-Diverging Mushroom-Forming Fungi Provides Insights into the Origins of Lignocellulose Decay Capabilities.</title>
        <authorList>
            <person name="Nagy L.G."/>
            <person name="Riley R."/>
            <person name="Tritt A."/>
            <person name="Adam C."/>
            <person name="Daum C."/>
            <person name="Floudas D."/>
            <person name="Sun H."/>
            <person name="Yadav J.S."/>
            <person name="Pangilinan J."/>
            <person name="Larsson K.H."/>
            <person name="Matsuura K."/>
            <person name="Barry K."/>
            <person name="Labutti K."/>
            <person name="Kuo R."/>
            <person name="Ohm R.A."/>
            <person name="Bhattacharya S.S."/>
            <person name="Shirouzu T."/>
            <person name="Yoshinaga Y."/>
            <person name="Martin F.M."/>
            <person name="Grigoriev I.V."/>
            <person name="Hibbett D.S."/>
        </authorList>
    </citation>
    <scope>NUCLEOTIDE SEQUENCE [LARGE SCALE GENOMIC DNA]</scope>
    <source>
        <strain evidence="5 6">HHB12029</strain>
    </source>
</reference>
<keyword evidence="2" id="KW-0677">Repeat</keyword>
<protein>
    <recommendedName>
        <fullName evidence="7">WD40 repeat-like protein</fullName>
    </recommendedName>
</protein>
<dbReference type="Proteomes" id="UP000077266">
    <property type="component" value="Unassembled WGS sequence"/>
</dbReference>
<evidence type="ECO:0000313" key="5">
    <source>
        <dbReference type="EMBL" id="KZW03232.1"/>
    </source>
</evidence>
<dbReference type="AlphaFoldDB" id="A0A165Q8B9"/>
<dbReference type="OrthoDB" id="128867at2759"/>
<dbReference type="InterPro" id="IPR001680">
    <property type="entry name" value="WD40_rpt"/>
</dbReference>
<dbReference type="InParanoid" id="A0A165Q8B9"/>
<dbReference type="InterPro" id="IPR015943">
    <property type="entry name" value="WD40/YVTN_repeat-like_dom_sf"/>
</dbReference>
<dbReference type="InterPro" id="IPR011047">
    <property type="entry name" value="Quinoprotein_ADH-like_sf"/>
</dbReference>
<name>A0A165Q8B9_EXIGL</name>
<evidence type="ECO:0000256" key="1">
    <source>
        <dbReference type="ARBA" id="ARBA00022574"/>
    </source>
</evidence>
<dbReference type="PANTHER" id="PTHR44472:SF1">
    <property type="entry name" value="DDB1 AND CUL4 ASSOCIATED FACTOR 4"/>
    <property type="match status" value="1"/>
</dbReference>
<gene>
    <name evidence="5" type="ORF">EXIGLDRAFT_828599</name>
</gene>
<evidence type="ECO:0008006" key="7">
    <source>
        <dbReference type="Google" id="ProtNLM"/>
    </source>
</evidence>
<evidence type="ECO:0000256" key="2">
    <source>
        <dbReference type="ARBA" id="ARBA00022737"/>
    </source>
</evidence>
<dbReference type="SUPFAM" id="SSF50998">
    <property type="entry name" value="Quinoprotein alcohol dehydrogenase-like"/>
    <property type="match status" value="1"/>
</dbReference>
<dbReference type="Gene3D" id="2.130.10.10">
    <property type="entry name" value="YVTN repeat-like/Quinoprotein amine dehydrogenase"/>
    <property type="match status" value="2"/>
</dbReference>
<proteinExistence type="predicted"/>
<dbReference type="SMART" id="SM00320">
    <property type="entry name" value="WD40"/>
    <property type="match status" value="2"/>
</dbReference>
<dbReference type="PANTHER" id="PTHR44472">
    <property type="entry name" value="DDB1- AND CUL4-ASSOCIATED FACTOR 4-RELATED"/>
    <property type="match status" value="1"/>
</dbReference>
<dbReference type="InterPro" id="IPR052254">
    <property type="entry name" value="CUL4-DDB1_E3_ligase_receptor"/>
</dbReference>
<dbReference type="GO" id="GO:0080008">
    <property type="term" value="C:Cul4-RING E3 ubiquitin ligase complex"/>
    <property type="evidence" value="ECO:0007669"/>
    <property type="project" value="TreeGrafter"/>
</dbReference>
<feature type="region of interest" description="Disordered" evidence="4">
    <location>
        <begin position="23"/>
        <end position="47"/>
    </location>
</feature>
<dbReference type="PROSITE" id="PS50082">
    <property type="entry name" value="WD_REPEATS_2"/>
    <property type="match status" value="1"/>
</dbReference>
<sequence>MPPKELPGLYWDDQRRRYFPLASRPRPPVHATVQPVTPTLDDSVTEPTHRIQARVQLSRRPSSASAAHALKAAWWARDALDLDTATLPLQSHSQVTAFGVIPDEEDAAGVAFAVGTSDGGIYNSKAKHGARRRWDATYYMQSRVSAVCAAGSTWISTSFGSPAEIYFSAAPVESALRTVCLSLSSRFIQDVRAATFDGRSVVLGGRNNIALVDAEAGVRTIFPVGSDVLSLCPSTSTSEVVCGARNGTVKLFDTRLPANQFAPDVLYGRLANLKTSASQVRRAREWMLVVGSVSGHVEAFDLRFLRRDTAGSEPIMVLRGHVNSYALDLPMQTDAAENFLLTAGQDRQLRMWSLQTGERVVPTAAVGEKHFLSKEFESSIVGLHVDSKDGLYVVCEKDIQYFI</sequence>
<organism evidence="5 6">
    <name type="scientific">Exidia glandulosa HHB12029</name>
    <dbReference type="NCBI Taxonomy" id="1314781"/>
    <lineage>
        <taxon>Eukaryota</taxon>
        <taxon>Fungi</taxon>
        <taxon>Dikarya</taxon>
        <taxon>Basidiomycota</taxon>
        <taxon>Agaricomycotina</taxon>
        <taxon>Agaricomycetes</taxon>
        <taxon>Auriculariales</taxon>
        <taxon>Exidiaceae</taxon>
        <taxon>Exidia</taxon>
    </lineage>
</organism>